<dbReference type="Proteomes" id="UP000664132">
    <property type="component" value="Unassembled WGS sequence"/>
</dbReference>
<gene>
    <name evidence="1" type="ORF">IFR04_008871</name>
</gene>
<name>A0A8H7TF00_9HELO</name>
<evidence type="ECO:0000313" key="1">
    <source>
        <dbReference type="EMBL" id="KAG4417977.1"/>
    </source>
</evidence>
<keyword evidence="2" id="KW-1185">Reference proteome</keyword>
<reference evidence="1" key="1">
    <citation type="submission" date="2021-02" db="EMBL/GenBank/DDBJ databases">
        <title>Genome sequence Cadophora malorum strain M34.</title>
        <authorList>
            <person name="Stefanovic E."/>
            <person name="Vu D."/>
            <person name="Scully C."/>
            <person name="Dijksterhuis J."/>
            <person name="Roader J."/>
            <person name="Houbraken J."/>
        </authorList>
    </citation>
    <scope>NUCLEOTIDE SEQUENCE</scope>
    <source>
        <strain evidence="1">M34</strain>
    </source>
</reference>
<proteinExistence type="predicted"/>
<accession>A0A8H7TF00</accession>
<dbReference type="AlphaFoldDB" id="A0A8H7TF00"/>
<dbReference type="OrthoDB" id="3509776at2759"/>
<protein>
    <submittedName>
        <fullName evidence="1">Uncharacterized protein</fullName>
    </submittedName>
</protein>
<evidence type="ECO:0000313" key="2">
    <source>
        <dbReference type="Proteomes" id="UP000664132"/>
    </source>
</evidence>
<comment type="caution">
    <text evidence="1">The sequence shown here is derived from an EMBL/GenBank/DDBJ whole genome shotgun (WGS) entry which is preliminary data.</text>
</comment>
<sequence>MASLREVIFQLTAIVSNPTQLDAPLQWPIPGLRSCLKHCSFSRLENWHRRVHREYDNQIAHDLTFYEVQDEVWECLLRASEKSHQLRLWTKCKLPSKIRFDFVSYRHLVSQALADILEAFEHFSAMDGRPLGIVFEYIKKCYEFMINLGSMLFPQGDGDNWYAQHKDYLVITNLDGFALNGTVVMEVAADPNFAASVLDPATMPATCLPLHPQPPIVTTTKGPYGPRLSGNLYWKQ</sequence>
<dbReference type="EMBL" id="JAFJYH010000140">
    <property type="protein sequence ID" value="KAG4417977.1"/>
    <property type="molecule type" value="Genomic_DNA"/>
</dbReference>
<organism evidence="1 2">
    <name type="scientific">Cadophora malorum</name>
    <dbReference type="NCBI Taxonomy" id="108018"/>
    <lineage>
        <taxon>Eukaryota</taxon>
        <taxon>Fungi</taxon>
        <taxon>Dikarya</taxon>
        <taxon>Ascomycota</taxon>
        <taxon>Pezizomycotina</taxon>
        <taxon>Leotiomycetes</taxon>
        <taxon>Helotiales</taxon>
        <taxon>Ploettnerulaceae</taxon>
        <taxon>Cadophora</taxon>
    </lineage>
</organism>